<organism evidence="1">
    <name type="scientific">Brachypodium distachyon</name>
    <name type="common">Purple false brome</name>
    <name type="synonym">Trachynia distachya</name>
    <dbReference type="NCBI Taxonomy" id="15368"/>
    <lineage>
        <taxon>Eukaryota</taxon>
        <taxon>Viridiplantae</taxon>
        <taxon>Streptophyta</taxon>
        <taxon>Embryophyta</taxon>
        <taxon>Tracheophyta</taxon>
        <taxon>Spermatophyta</taxon>
        <taxon>Magnoliopsida</taxon>
        <taxon>Liliopsida</taxon>
        <taxon>Poales</taxon>
        <taxon>Poaceae</taxon>
        <taxon>BOP clade</taxon>
        <taxon>Pooideae</taxon>
        <taxon>Stipodae</taxon>
        <taxon>Brachypodieae</taxon>
        <taxon>Brachypodium</taxon>
    </lineage>
</organism>
<dbReference type="OrthoDB" id="676037at2759"/>
<evidence type="ECO:0000313" key="1">
    <source>
        <dbReference type="EMBL" id="KQJ95207.2"/>
    </source>
</evidence>
<reference evidence="2" key="3">
    <citation type="submission" date="2018-08" db="UniProtKB">
        <authorList>
            <consortium name="EnsemblPlants"/>
        </authorList>
    </citation>
    <scope>IDENTIFICATION</scope>
    <source>
        <strain evidence="2">cv. Bd21</strain>
    </source>
</reference>
<dbReference type="EMBL" id="CM000882">
    <property type="protein sequence ID" value="KQJ95207.2"/>
    <property type="molecule type" value="Genomic_DNA"/>
</dbReference>
<proteinExistence type="predicted"/>
<evidence type="ECO:0000313" key="2">
    <source>
        <dbReference type="EnsemblPlants" id="KQJ95207"/>
    </source>
</evidence>
<dbReference type="EnsemblPlants" id="KQJ95207">
    <property type="protein sequence ID" value="KQJ95207"/>
    <property type="gene ID" value="BRADI_3g15745v3"/>
</dbReference>
<gene>
    <name evidence="1" type="ORF">BRADI_3g15745v3</name>
</gene>
<keyword evidence="3" id="KW-1185">Reference proteome</keyword>
<sequence length="99" mass="11169">MAALFQEMVVGLAAICWAIWKLRNGACFEHKLIRSELRVCAMLVPFLKYWTGLHRGGQEDMLSLGAAILQDEAMLHHPAQTKVDVPRITYKASSDEKEI</sequence>
<dbReference type="Gramene" id="KQJ95207">
    <property type="protein sequence ID" value="KQJ95207"/>
    <property type="gene ID" value="BRADI_3g15745v3"/>
</dbReference>
<dbReference type="AlphaFoldDB" id="A0A0Q3F680"/>
<protein>
    <submittedName>
        <fullName evidence="1 2">Uncharacterized protein</fullName>
    </submittedName>
</protein>
<accession>A0A0Q3F680</accession>
<dbReference type="Proteomes" id="UP000008810">
    <property type="component" value="Chromosome 3"/>
</dbReference>
<reference evidence="1" key="2">
    <citation type="submission" date="2017-06" db="EMBL/GenBank/DDBJ databases">
        <title>WGS assembly of Brachypodium distachyon.</title>
        <authorList>
            <consortium name="The International Brachypodium Initiative"/>
            <person name="Lucas S."/>
            <person name="Harmon-Smith M."/>
            <person name="Lail K."/>
            <person name="Tice H."/>
            <person name="Grimwood J."/>
            <person name="Bruce D."/>
            <person name="Barry K."/>
            <person name="Shu S."/>
            <person name="Lindquist E."/>
            <person name="Wang M."/>
            <person name="Pitluck S."/>
            <person name="Vogel J.P."/>
            <person name="Garvin D.F."/>
            <person name="Mockler T.C."/>
            <person name="Schmutz J."/>
            <person name="Rokhsar D."/>
            <person name="Bevan M.W."/>
        </authorList>
    </citation>
    <scope>NUCLEOTIDE SEQUENCE</scope>
    <source>
        <strain evidence="1">Bd21</strain>
    </source>
</reference>
<reference evidence="1 2" key="1">
    <citation type="journal article" date="2010" name="Nature">
        <title>Genome sequencing and analysis of the model grass Brachypodium distachyon.</title>
        <authorList>
            <consortium name="International Brachypodium Initiative"/>
        </authorList>
    </citation>
    <scope>NUCLEOTIDE SEQUENCE [LARGE SCALE GENOMIC DNA]</scope>
    <source>
        <strain evidence="1 2">Bd21</strain>
    </source>
</reference>
<evidence type="ECO:0000313" key="3">
    <source>
        <dbReference type="Proteomes" id="UP000008810"/>
    </source>
</evidence>
<name>A0A0Q3F680_BRADI</name>
<dbReference type="InParanoid" id="A0A0Q3F680"/>